<keyword evidence="4" id="KW-1185">Reference proteome</keyword>
<sequence length="166" mass="17561">MFQLRNRKTAVAALAATALAGTGLVGVVASADAAAKTATVKNLRTGAHSNFDRVVIDYTGKKPTVKLSLVNSLYSCGKGDKLTIPGDKILKIDLTPAQAHNDKGKSTYSGPGRLSTANYSLKTLKGVRMACDFEGHVTFGVGVKSLKSYSVSHLTNPKRVVIDLKR</sequence>
<evidence type="ECO:0000313" key="3">
    <source>
        <dbReference type="EMBL" id="GAA0624580.1"/>
    </source>
</evidence>
<feature type="domain" description="AMIN-like" evidence="2">
    <location>
        <begin position="39"/>
        <end position="165"/>
    </location>
</feature>
<dbReference type="Pfam" id="PF24837">
    <property type="entry name" value="AMIN-like"/>
    <property type="match status" value="1"/>
</dbReference>
<dbReference type="Proteomes" id="UP001500957">
    <property type="component" value="Unassembled WGS sequence"/>
</dbReference>
<evidence type="ECO:0000313" key="4">
    <source>
        <dbReference type="Proteomes" id="UP001500957"/>
    </source>
</evidence>
<name>A0ABN1GZH3_9ACTN</name>
<organism evidence="3 4">
    <name type="scientific">Sporichthya brevicatena</name>
    <dbReference type="NCBI Taxonomy" id="171442"/>
    <lineage>
        <taxon>Bacteria</taxon>
        <taxon>Bacillati</taxon>
        <taxon>Actinomycetota</taxon>
        <taxon>Actinomycetes</taxon>
        <taxon>Sporichthyales</taxon>
        <taxon>Sporichthyaceae</taxon>
        <taxon>Sporichthya</taxon>
    </lineage>
</organism>
<feature type="signal peptide" evidence="1">
    <location>
        <begin position="1"/>
        <end position="33"/>
    </location>
</feature>
<accession>A0ABN1GZH3</accession>
<comment type="caution">
    <text evidence="3">The sequence shown here is derived from an EMBL/GenBank/DDBJ whole genome shotgun (WGS) entry which is preliminary data.</text>
</comment>
<gene>
    <name evidence="3" type="ORF">GCM10009547_29670</name>
</gene>
<protein>
    <recommendedName>
        <fullName evidence="2">AMIN-like domain-containing protein</fullName>
    </recommendedName>
</protein>
<reference evidence="3 4" key="1">
    <citation type="journal article" date="2019" name="Int. J. Syst. Evol. Microbiol.">
        <title>The Global Catalogue of Microorganisms (GCM) 10K type strain sequencing project: providing services to taxonomists for standard genome sequencing and annotation.</title>
        <authorList>
            <consortium name="The Broad Institute Genomics Platform"/>
            <consortium name="The Broad Institute Genome Sequencing Center for Infectious Disease"/>
            <person name="Wu L."/>
            <person name="Ma J."/>
        </authorList>
    </citation>
    <scope>NUCLEOTIDE SEQUENCE [LARGE SCALE GENOMIC DNA]</scope>
    <source>
        <strain evidence="3 4">JCM 10671</strain>
    </source>
</reference>
<keyword evidence="1" id="KW-0732">Signal</keyword>
<evidence type="ECO:0000259" key="2">
    <source>
        <dbReference type="Pfam" id="PF24837"/>
    </source>
</evidence>
<dbReference type="EMBL" id="BAAAHE010000024">
    <property type="protein sequence ID" value="GAA0624580.1"/>
    <property type="molecule type" value="Genomic_DNA"/>
</dbReference>
<proteinExistence type="predicted"/>
<feature type="chain" id="PRO_5045469920" description="AMIN-like domain-containing protein" evidence="1">
    <location>
        <begin position="34"/>
        <end position="166"/>
    </location>
</feature>
<dbReference type="InterPro" id="IPR056303">
    <property type="entry name" value="AMIN-like"/>
</dbReference>
<dbReference type="RefSeq" id="WP_344606061.1">
    <property type="nucleotide sequence ID" value="NZ_BAAAHE010000024.1"/>
</dbReference>
<evidence type="ECO:0000256" key="1">
    <source>
        <dbReference type="SAM" id="SignalP"/>
    </source>
</evidence>